<organism evidence="1 2">
    <name type="scientific">Aspergillus melleus</name>
    <dbReference type="NCBI Taxonomy" id="138277"/>
    <lineage>
        <taxon>Eukaryota</taxon>
        <taxon>Fungi</taxon>
        <taxon>Dikarya</taxon>
        <taxon>Ascomycota</taxon>
        <taxon>Pezizomycotina</taxon>
        <taxon>Eurotiomycetes</taxon>
        <taxon>Eurotiomycetidae</taxon>
        <taxon>Eurotiales</taxon>
        <taxon>Aspergillaceae</taxon>
        <taxon>Aspergillus</taxon>
        <taxon>Aspergillus subgen. Circumdati</taxon>
    </lineage>
</organism>
<accession>A0ACC3ARR8</accession>
<dbReference type="Proteomes" id="UP001177260">
    <property type="component" value="Unassembled WGS sequence"/>
</dbReference>
<comment type="caution">
    <text evidence="1">The sequence shown here is derived from an EMBL/GenBank/DDBJ whole genome shotgun (WGS) entry which is preliminary data.</text>
</comment>
<proteinExistence type="predicted"/>
<keyword evidence="1" id="KW-0326">Glycosidase</keyword>
<dbReference type="EC" id="3.2.1.26" evidence="1"/>
<reference evidence="1 2" key="1">
    <citation type="journal article" date="2023" name="ACS Omega">
        <title>Identification of the Neoaspergillic Acid Biosynthesis Gene Cluster by Establishing an In Vitro CRISPR-Ribonucleoprotein Genetic System in Aspergillus melleus.</title>
        <authorList>
            <person name="Yuan B."/>
            <person name="Grau M.F."/>
            <person name="Murata R.M."/>
            <person name="Torok T."/>
            <person name="Venkateswaran K."/>
            <person name="Stajich J.E."/>
            <person name="Wang C.C.C."/>
        </authorList>
    </citation>
    <scope>NUCLEOTIDE SEQUENCE [LARGE SCALE GENOMIC DNA]</scope>
    <source>
        <strain evidence="1 2">IMV 1140</strain>
    </source>
</reference>
<dbReference type="EMBL" id="JAOPJF010000082">
    <property type="protein sequence ID" value="KAK1140469.1"/>
    <property type="molecule type" value="Genomic_DNA"/>
</dbReference>
<protein>
    <submittedName>
        <fullName evidence="1">Beta-Fructufuranosidase</fullName>
        <ecNumber evidence="1">3.2.1.26</ecNumber>
    </submittedName>
</protein>
<keyword evidence="2" id="KW-1185">Reference proteome</keyword>
<evidence type="ECO:0000313" key="2">
    <source>
        <dbReference type="Proteomes" id="UP001177260"/>
    </source>
</evidence>
<evidence type="ECO:0000313" key="1">
    <source>
        <dbReference type="EMBL" id="KAK1140469.1"/>
    </source>
</evidence>
<gene>
    <name evidence="1" type="primary">MgSUC1</name>
    <name evidence="1" type="ORF">N8T08_010313</name>
</gene>
<keyword evidence="1" id="KW-0378">Hydrolase</keyword>
<sequence>MSTLIHAPQAAGLRDSDSQITNQGPELKSGKDESLLSNSQWSPRFHLKAPHGWLNDPCGLGYDPSTGTYRVAFQWNPQGNDWGNVSWGYATSNDVVSWKTSPLPCLVPSTPYDQCGVFTGCLRATDIDGQDGALTSIYTSVSYLPIHHTLPYKRGCESLSLAVSRDGVHWERQSCNPILSGPPPDIDVTGWRDPYVGPWPALQEARGLPPSQLFGFISGGIKGETPTVFVYTVNRNDLRDWKYIGHLANVGNNFYPSRWSGDFGVNWEVANLVSLSDDRGATRDFFVAGTEGCLRSDETAAQMNQTRAIDRRTPRQQLWMSVTTDPEDNGLESSKPLAQYSFAGVFDHGCFYAANSFFDPVTSQHVVFGWVTEEDLPDHLRHAQGWSGMISLPRVLKMIMLDNVTKARHSALDSITSIETQPNGTGSYTIRTLGIKPDPRLQKLRTKAFSAEVQGLKLHSPVPVSLQTSTWEIKAEFAVGKNCSRVGVAVAHSSDAAAKTIISWYPSTETFTITRPTPHDPQINHAPETAPHTLFTSKDTNGEDREEMLSIQAFFDGSVLEVFVNERTVITTRIYTLAKRCFGMAFFADGESEGFDSHDEPAAVLVRGMVWDGLEG</sequence>
<name>A0ACC3ARR8_9EURO</name>